<sequence length="260" mass="24190">GVDGVTGATGSTGADGVTGATGATGADGVTGATGSTGADGVTGATGSTGADGVTGATGATGADGVTGATGATGADGVTGATGATGADGVTGATGATGATGPTGPTGPTGSSTVENNAIFTPVNGTPVTTSLVTIPFNPPVINGNPAFISFTPPDTINLTQGLYYISYDMRVTLTPGSAAIGRLEVVANPAAFLSLTSQVAAVGATGVAGPIGRNVSSGGLFQVPGGGSSLTFQIVGVPNDPITALIISSVFSNVSIIKII</sequence>
<evidence type="ECO:0000313" key="3">
    <source>
        <dbReference type="EMBL" id="MDQ0418986.1"/>
    </source>
</evidence>
<feature type="region of interest" description="Disordered" evidence="2">
    <location>
        <begin position="92"/>
        <end position="114"/>
    </location>
</feature>
<dbReference type="PANTHER" id="PTHR37456:SF3">
    <property type="entry name" value="COLLAGEN ALPHA-1(XXV) CHAIN"/>
    <property type="match status" value="1"/>
</dbReference>
<dbReference type="PANTHER" id="PTHR37456">
    <property type="entry name" value="SI:CH211-266K2.1"/>
    <property type="match status" value="1"/>
</dbReference>
<feature type="compositionally biased region" description="Low complexity" evidence="2">
    <location>
        <begin position="92"/>
        <end position="113"/>
    </location>
</feature>
<comment type="caution">
    <text evidence="3">The sequence shown here is derived from an EMBL/GenBank/DDBJ whole genome shotgun (WGS) entry which is preliminary data.</text>
</comment>
<accession>A0AAJ1TN91</accession>
<feature type="region of interest" description="Disordered" evidence="2">
    <location>
        <begin position="1"/>
        <end position="53"/>
    </location>
</feature>
<keyword evidence="4" id="KW-1185">Reference proteome</keyword>
<dbReference type="Pfam" id="PF01391">
    <property type="entry name" value="Collagen"/>
    <property type="match status" value="1"/>
</dbReference>
<dbReference type="Proteomes" id="UP001238450">
    <property type="component" value="Unassembled WGS sequence"/>
</dbReference>
<evidence type="ECO:0000256" key="1">
    <source>
        <dbReference type="ARBA" id="ARBA00022737"/>
    </source>
</evidence>
<dbReference type="InterPro" id="IPR050938">
    <property type="entry name" value="Collagen_Structural_Proteins"/>
</dbReference>
<proteinExistence type="predicted"/>
<reference evidence="3 4" key="1">
    <citation type="submission" date="2023-07" db="EMBL/GenBank/DDBJ databases">
        <title>Genomic Encyclopedia of Type Strains, Phase IV (KMG-IV): sequencing the most valuable type-strain genomes for metagenomic binning, comparative biology and taxonomic classification.</title>
        <authorList>
            <person name="Goeker M."/>
        </authorList>
    </citation>
    <scope>NUCLEOTIDE SEQUENCE [LARGE SCALE GENOMIC DNA]</scope>
    <source>
        <strain evidence="3 4">DSM 46876</strain>
    </source>
</reference>
<protein>
    <recommendedName>
        <fullName evidence="5">Collagen-like protein</fullName>
    </recommendedName>
</protein>
<dbReference type="AlphaFoldDB" id="A0AAJ1TN91"/>
<feature type="non-terminal residue" evidence="3">
    <location>
        <position position="1"/>
    </location>
</feature>
<dbReference type="InterPro" id="IPR008160">
    <property type="entry name" value="Collagen"/>
</dbReference>
<keyword evidence="1" id="KW-0677">Repeat</keyword>
<evidence type="ECO:0000256" key="2">
    <source>
        <dbReference type="SAM" id="MobiDB-lite"/>
    </source>
</evidence>
<evidence type="ECO:0000313" key="4">
    <source>
        <dbReference type="Proteomes" id="UP001238450"/>
    </source>
</evidence>
<evidence type="ECO:0008006" key="5">
    <source>
        <dbReference type="Google" id="ProtNLM"/>
    </source>
</evidence>
<name>A0AAJ1TN91_9BACL</name>
<organism evidence="3 4">
    <name type="scientific">Croceifilum oryzae</name>
    <dbReference type="NCBI Taxonomy" id="1553429"/>
    <lineage>
        <taxon>Bacteria</taxon>
        <taxon>Bacillati</taxon>
        <taxon>Bacillota</taxon>
        <taxon>Bacilli</taxon>
        <taxon>Bacillales</taxon>
        <taxon>Thermoactinomycetaceae</taxon>
        <taxon>Croceifilum</taxon>
    </lineage>
</organism>
<gene>
    <name evidence="3" type="ORF">J2Z48_003211</name>
</gene>
<dbReference type="EMBL" id="JAUSUV010000032">
    <property type="protein sequence ID" value="MDQ0418986.1"/>
    <property type="molecule type" value="Genomic_DNA"/>
</dbReference>